<comment type="caution">
    <text evidence="1">The sequence shown here is derived from an EMBL/GenBank/DDBJ whole genome shotgun (WGS) entry which is preliminary data.</text>
</comment>
<protein>
    <submittedName>
        <fullName evidence="1">9723_t:CDS:1</fullName>
    </submittedName>
</protein>
<reference evidence="1" key="1">
    <citation type="submission" date="2021-06" db="EMBL/GenBank/DDBJ databases">
        <authorList>
            <person name="Kallberg Y."/>
            <person name="Tangrot J."/>
            <person name="Rosling A."/>
        </authorList>
    </citation>
    <scope>NUCLEOTIDE SEQUENCE</scope>
    <source>
        <strain evidence="1">MT106</strain>
    </source>
</reference>
<keyword evidence="2" id="KW-1185">Reference proteome</keyword>
<evidence type="ECO:0000313" key="2">
    <source>
        <dbReference type="Proteomes" id="UP000789831"/>
    </source>
</evidence>
<name>A0A9N8ZRJ1_9GLOM</name>
<evidence type="ECO:0000313" key="1">
    <source>
        <dbReference type="EMBL" id="CAG8504421.1"/>
    </source>
</evidence>
<accession>A0A9N8ZRJ1</accession>
<dbReference type="OrthoDB" id="2448120at2759"/>
<gene>
    <name evidence="1" type="ORF">AGERDE_LOCUS4415</name>
</gene>
<dbReference type="Proteomes" id="UP000789831">
    <property type="component" value="Unassembled WGS sequence"/>
</dbReference>
<dbReference type="AlphaFoldDB" id="A0A9N8ZRJ1"/>
<dbReference type="EMBL" id="CAJVPL010000506">
    <property type="protein sequence ID" value="CAG8504421.1"/>
    <property type="molecule type" value="Genomic_DNA"/>
</dbReference>
<sequence length="82" mass="9317">MTKKWKTETSKLSKKKSDNDKTLFITQEMLGFYSIAEVVDDSNKRPAKTIFCYLAEGFGEHQLKSLVVTCVLSPSEWCSGVY</sequence>
<organism evidence="1 2">
    <name type="scientific">Ambispora gerdemannii</name>
    <dbReference type="NCBI Taxonomy" id="144530"/>
    <lineage>
        <taxon>Eukaryota</taxon>
        <taxon>Fungi</taxon>
        <taxon>Fungi incertae sedis</taxon>
        <taxon>Mucoromycota</taxon>
        <taxon>Glomeromycotina</taxon>
        <taxon>Glomeromycetes</taxon>
        <taxon>Archaeosporales</taxon>
        <taxon>Ambisporaceae</taxon>
        <taxon>Ambispora</taxon>
    </lineage>
</organism>
<proteinExistence type="predicted"/>